<evidence type="ECO:0000256" key="4">
    <source>
        <dbReference type="SAM" id="MobiDB-lite"/>
    </source>
</evidence>
<keyword evidence="3" id="KW-0378">Hydrolase</keyword>
<dbReference type="InterPro" id="IPR035396">
    <property type="entry name" value="Bac_rhamnosid6H"/>
</dbReference>
<dbReference type="Gene3D" id="2.60.40.10">
    <property type="entry name" value="Immunoglobulins"/>
    <property type="match status" value="1"/>
</dbReference>
<feature type="compositionally biased region" description="Low complexity" evidence="4">
    <location>
        <begin position="1"/>
        <end position="23"/>
    </location>
</feature>
<feature type="domain" description="Alpha-L-rhamnosidase concanavalin-like" evidence="5">
    <location>
        <begin position="414"/>
        <end position="512"/>
    </location>
</feature>
<dbReference type="PIRSF" id="PIRSF010631">
    <property type="entry name" value="A-rhamnsds"/>
    <property type="match status" value="1"/>
</dbReference>
<protein>
    <recommendedName>
        <fullName evidence="2">alpha-L-rhamnosidase</fullName>
        <ecNumber evidence="2">3.2.1.40</ecNumber>
    </recommendedName>
</protein>
<dbReference type="InterPro" id="IPR008928">
    <property type="entry name" value="6-hairpin_glycosidase_sf"/>
</dbReference>
<organism evidence="9 10">
    <name type="scientific">Jiangella anatolica</name>
    <dbReference type="NCBI Taxonomy" id="2670374"/>
    <lineage>
        <taxon>Bacteria</taxon>
        <taxon>Bacillati</taxon>
        <taxon>Actinomycetota</taxon>
        <taxon>Actinomycetes</taxon>
        <taxon>Jiangellales</taxon>
        <taxon>Jiangellaceae</taxon>
        <taxon>Jiangella</taxon>
    </lineage>
</organism>
<feature type="domain" description="Alpha-L-rhamnosidase six-hairpin glycosidase" evidence="7">
    <location>
        <begin position="526"/>
        <end position="895"/>
    </location>
</feature>
<dbReference type="Pfam" id="PF17389">
    <property type="entry name" value="Bac_rhamnosid6H"/>
    <property type="match status" value="1"/>
</dbReference>
<evidence type="ECO:0000256" key="1">
    <source>
        <dbReference type="ARBA" id="ARBA00001445"/>
    </source>
</evidence>
<gene>
    <name evidence="9" type="ORF">C1I92_00300</name>
</gene>
<dbReference type="GO" id="GO:0030596">
    <property type="term" value="F:alpha-L-rhamnosidase activity"/>
    <property type="evidence" value="ECO:0007669"/>
    <property type="project" value="UniProtKB-EC"/>
</dbReference>
<evidence type="ECO:0000256" key="3">
    <source>
        <dbReference type="ARBA" id="ARBA00022801"/>
    </source>
</evidence>
<evidence type="ECO:0000259" key="6">
    <source>
        <dbReference type="Pfam" id="PF08531"/>
    </source>
</evidence>
<dbReference type="EC" id="3.2.1.40" evidence="2"/>
<reference evidence="9 10" key="1">
    <citation type="submission" date="2018-01" db="EMBL/GenBank/DDBJ databases">
        <title>Draft genome sequence of Jiangella sp. GTF31.</title>
        <authorList>
            <person name="Sahin N."/>
            <person name="Ay H."/>
            <person name="Saygin H."/>
        </authorList>
    </citation>
    <scope>NUCLEOTIDE SEQUENCE [LARGE SCALE GENOMIC DNA]</scope>
    <source>
        <strain evidence="9 10">GTF31</strain>
    </source>
</reference>
<dbReference type="EMBL" id="POTW01000001">
    <property type="protein sequence ID" value="PZF86762.1"/>
    <property type="molecule type" value="Genomic_DNA"/>
</dbReference>
<keyword evidence="10" id="KW-1185">Reference proteome</keyword>
<dbReference type="Gene3D" id="2.60.420.10">
    <property type="entry name" value="Maltose phosphorylase, domain 3"/>
    <property type="match status" value="1"/>
</dbReference>
<comment type="caution">
    <text evidence="9">The sequence shown here is derived from an EMBL/GenBank/DDBJ whole genome shotgun (WGS) entry which is preliminary data.</text>
</comment>
<dbReference type="InterPro" id="IPR013783">
    <property type="entry name" value="Ig-like_fold"/>
</dbReference>
<evidence type="ECO:0000256" key="2">
    <source>
        <dbReference type="ARBA" id="ARBA00012652"/>
    </source>
</evidence>
<dbReference type="PANTHER" id="PTHR33307">
    <property type="entry name" value="ALPHA-RHAMNOSIDASE (EUROFUNG)"/>
    <property type="match status" value="1"/>
</dbReference>
<evidence type="ECO:0000313" key="9">
    <source>
        <dbReference type="EMBL" id="PZF86762.1"/>
    </source>
</evidence>
<dbReference type="Gene3D" id="2.60.120.260">
    <property type="entry name" value="Galactose-binding domain-like"/>
    <property type="match status" value="2"/>
</dbReference>
<feature type="domain" description="Alpha-L-rhamnosidase C-terminal" evidence="8">
    <location>
        <begin position="897"/>
        <end position="972"/>
    </location>
</feature>
<dbReference type="Pfam" id="PF08531">
    <property type="entry name" value="Bac_rhamnosid_N"/>
    <property type="match status" value="1"/>
</dbReference>
<dbReference type="Gene3D" id="1.50.10.10">
    <property type="match status" value="1"/>
</dbReference>
<dbReference type="InterPro" id="IPR013737">
    <property type="entry name" value="Bac_rhamnosid_N"/>
</dbReference>
<name>A0A2W2BL72_9ACTN</name>
<evidence type="ECO:0000259" key="7">
    <source>
        <dbReference type="Pfam" id="PF17389"/>
    </source>
</evidence>
<evidence type="ECO:0000259" key="8">
    <source>
        <dbReference type="Pfam" id="PF17390"/>
    </source>
</evidence>
<dbReference type="InterPro" id="IPR012341">
    <property type="entry name" value="6hp_glycosidase-like_sf"/>
</dbReference>
<dbReference type="GO" id="GO:0005975">
    <property type="term" value="P:carbohydrate metabolic process"/>
    <property type="evidence" value="ECO:0007669"/>
    <property type="project" value="InterPro"/>
</dbReference>
<dbReference type="InterPro" id="IPR016007">
    <property type="entry name" value="Alpha_rhamnosid"/>
</dbReference>
<dbReference type="PANTHER" id="PTHR33307:SF6">
    <property type="entry name" value="ALPHA-RHAMNOSIDASE (EUROFUNG)-RELATED"/>
    <property type="match status" value="1"/>
</dbReference>
<dbReference type="SUPFAM" id="SSF48208">
    <property type="entry name" value="Six-hairpin glycosidases"/>
    <property type="match status" value="1"/>
</dbReference>
<comment type="catalytic activity">
    <reaction evidence="1">
        <text>Hydrolysis of terminal non-reducing alpha-L-rhamnose residues in alpha-L-rhamnosides.</text>
        <dbReference type="EC" id="3.2.1.40"/>
    </reaction>
</comment>
<dbReference type="InterPro" id="IPR035398">
    <property type="entry name" value="Bac_rhamnosid_C"/>
</dbReference>
<dbReference type="AlphaFoldDB" id="A0A2W2BL72"/>
<accession>A0A2W2BL72</accession>
<dbReference type="Proteomes" id="UP000248764">
    <property type="component" value="Unassembled WGS sequence"/>
</dbReference>
<dbReference type="Pfam" id="PF25788">
    <property type="entry name" value="Ig_Rha78A_N"/>
    <property type="match status" value="1"/>
</dbReference>
<dbReference type="Pfam" id="PF17390">
    <property type="entry name" value="Bac_rhamnosid_C"/>
    <property type="match status" value="1"/>
</dbReference>
<sequence length="1010" mass="109035">MMAGRGAAAPQPAADANDAPAGRTFGSRLTVEHRVDPLGVDEPRPRFGWHLESTERGQAQSAYQILVASTPERLTRAQADVWNSGRVESADSIAVPYGGPALRPSTRYHATVLVWDVNGELLPRSPTAFFETGLLSTDGVAGWDGARWVGVAGKAANTPGAPLLRRQFALTGSAVVDARLYISALGVYEAYVNGQRVGVPHGAGSTHELLTPGWTNYDVRVNYFTYDVTGLIGSTGDVTLAAVLGKGWFSGRRIARGAPYYSDAGNPLALKAKLLIRYADGSSQVVVTEPGDAWRGTDTGPIRFDDIYDGQTTDARMRLPGWNANGFDASSWVGVQEHDFTTRFPNSKLVAYPGDSARLTPEWDLDPQAIVVNTGVAGQETSPNGRGHVVVDESRSVYDPAEAARAAVTIGPGDTAIYDLGQNMVGVYRLTVRGEAGTEVRLRFTEMLNDVSQGADGPAGSLYLANLRSARATSRYVLEGAAGGETHQDTLTFYGYRYVEVTVTTPDRSVTVTGLTGNVATSALRDIGNVTTNDALINQLFSNVRWGQRGNYLWIPTDCPQRDERLGWTGDTQIFANTALYNGDAVTFLSHFMDSIVDCAVTYGAGGAQFPDVVPRAQFLRAASGWSDVGTVVPWTVWQMSGDTTIIDRNWDALARYIDWMHARTGDTYRGPGSWTGDWLAFQGSANQLLSDAYYGYSTRLVIDMAKAAGRDADAARFETLLGNIKAAFIANWLGTDPVTGRTIVRSSVGGNSSAEDNSQTALLWTLKLGFYADETQRQDLVHGLVENIRNTPEYKAAHPDSSRVDYAENTLSVGFLGVNVLAPVLTAEGHADLAYALLHQDAMPSWLYSVRSGATTVWERWNSYSTEDGFGPSGMNSFNHYSYGAIAEWIYEHVAGIAKDPQNPGFKHFFLQPGLDPTGRITHAAGTFVSPYGEIVSEWSLRARRLSHSVVVPPNTSATLRIPAVNPATVTDGRRRLVQVPGVRLLGHEGGVASFRLPPGSYDLTSTIG</sequence>
<feature type="region of interest" description="Disordered" evidence="4">
    <location>
        <begin position="1"/>
        <end position="30"/>
    </location>
</feature>
<evidence type="ECO:0000259" key="5">
    <source>
        <dbReference type="Pfam" id="PF05592"/>
    </source>
</evidence>
<dbReference type="InterPro" id="IPR008902">
    <property type="entry name" value="Rhamnosid_concanavalin"/>
</dbReference>
<proteinExistence type="predicted"/>
<feature type="domain" description="Bacterial alpha-L-rhamnosidase N-terminal" evidence="6">
    <location>
        <begin position="174"/>
        <end position="353"/>
    </location>
</feature>
<evidence type="ECO:0000313" key="10">
    <source>
        <dbReference type="Proteomes" id="UP000248764"/>
    </source>
</evidence>
<dbReference type="Pfam" id="PF05592">
    <property type="entry name" value="Bac_rhamnosid"/>
    <property type="match status" value="1"/>
</dbReference>